<proteinExistence type="predicted"/>
<evidence type="ECO:0000313" key="2">
    <source>
        <dbReference type="Proteomes" id="UP000824596"/>
    </source>
</evidence>
<name>A0A9P8SN74_9HYPO</name>
<dbReference type="GeneID" id="68349351"/>
<dbReference type="Proteomes" id="UP000824596">
    <property type="component" value="Unassembled WGS sequence"/>
</dbReference>
<reference evidence="1" key="1">
    <citation type="submission" date="2021-09" db="EMBL/GenBank/DDBJ databases">
        <title>A high-quality genome of the endoparasitic fungus Hirsutella rhossiliensis with a comparison of Hirsutella genomes reveals transposable elements contributing to genome size variation.</title>
        <authorList>
            <person name="Lin R."/>
            <person name="Jiao Y."/>
            <person name="Sun X."/>
            <person name="Ling J."/>
            <person name="Xie B."/>
            <person name="Cheng X."/>
        </authorList>
    </citation>
    <scope>NUCLEOTIDE SEQUENCE</scope>
    <source>
        <strain evidence="1">HR02</strain>
    </source>
</reference>
<gene>
    <name evidence="1" type="ORF">HRG_00222</name>
</gene>
<evidence type="ECO:0000313" key="1">
    <source>
        <dbReference type="EMBL" id="KAH0967580.1"/>
    </source>
</evidence>
<keyword evidence="2" id="KW-1185">Reference proteome</keyword>
<dbReference type="RefSeq" id="XP_044725093.1">
    <property type="nucleotide sequence ID" value="XM_044858693.1"/>
</dbReference>
<organism evidence="1 2">
    <name type="scientific">Hirsutella rhossiliensis</name>
    <dbReference type="NCBI Taxonomy" id="111463"/>
    <lineage>
        <taxon>Eukaryota</taxon>
        <taxon>Fungi</taxon>
        <taxon>Dikarya</taxon>
        <taxon>Ascomycota</taxon>
        <taxon>Pezizomycotina</taxon>
        <taxon>Sordariomycetes</taxon>
        <taxon>Hypocreomycetidae</taxon>
        <taxon>Hypocreales</taxon>
        <taxon>Ophiocordycipitaceae</taxon>
        <taxon>Hirsutella</taxon>
    </lineage>
</organism>
<accession>A0A9P8SN74</accession>
<protein>
    <submittedName>
        <fullName evidence="1">3-hydroxybutyryl-CoA dehydratase</fullName>
    </submittedName>
</protein>
<dbReference type="AlphaFoldDB" id="A0A9P8SN74"/>
<dbReference type="EMBL" id="JAIZPD010000001">
    <property type="protein sequence ID" value="KAH0967580.1"/>
    <property type="molecule type" value="Genomic_DNA"/>
</dbReference>
<dbReference type="OrthoDB" id="5416378at2759"/>
<sequence>MAAIVDHVCYNNLPSLGEADMSRQALSVDDVINGPIRDVFLKHATHHAFCLYLQHRHHTVAANEAVVKVEGTAHLMDDQAMKDIASFGNKVVPTTWMTSGGKVLPMEFTAIPAMADHPTLSAAFVQEFLSILATNGCEGLFGVDTLAGNNWSEMKIGDASVVVPSNDIETHDQDRVVFHTWKGLQSIIGIGPTFIASIAIHLSILGPCTTTKCH</sequence>
<comment type="caution">
    <text evidence="1">The sequence shown here is derived from an EMBL/GenBank/DDBJ whole genome shotgun (WGS) entry which is preliminary data.</text>
</comment>